<dbReference type="EMBL" id="CP076135">
    <property type="protein sequence ID" value="QWG19966.1"/>
    <property type="molecule type" value="Genomic_DNA"/>
</dbReference>
<accession>A0A975RUL4</accession>
<dbReference type="Proteomes" id="UP000680805">
    <property type="component" value="Chromosome"/>
</dbReference>
<dbReference type="KEGG" id="bsei:KMZ68_09150"/>
<dbReference type="RefSeq" id="WP_215615456.1">
    <property type="nucleotide sequence ID" value="NZ_CP076135.1"/>
</dbReference>
<name>A0A975RUL4_9BRAD</name>
<sequence>MASIVPPARLASVKIDSTNPERVLSSRDGAFIANRIRGALGSSPI</sequence>
<reference evidence="1" key="1">
    <citation type="submission" date="2021-06" db="EMBL/GenBank/DDBJ databases">
        <title>Bradyrhizobium sp. S2-11-2 Genome sequencing.</title>
        <authorList>
            <person name="Jin L."/>
        </authorList>
    </citation>
    <scope>NUCLEOTIDE SEQUENCE</scope>
    <source>
        <strain evidence="1">S2-11-2</strain>
    </source>
</reference>
<proteinExistence type="predicted"/>
<dbReference type="AlphaFoldDB" id="A0A975RUL4"/>
<gene>
    <name evidence="1" type="ORF">KMZ68_09150</name>
</gene>
<evidence type="ECO:0000313" key="2">
    <source>
        <dbReference type="Proteomes" id="UP000680805"/>
    </source>
</evidence>
<protein>
    <submittedName>
        <fullName evidence="1">Uncharacterized protein</fullName>
    </submittedName>
</protein>
<organism evidence="1 2">
    <name type="scientific">Bradyrhizobium sediminis</name>
    <dbReference type="NCBI Taxonomy" id="2840469"/>
    <lineage>
        <taxon>Bacteria</taxon>
        <taxon>Pseudomonadati</taxon>
        <taxon>Pseudomonadota</taxon>
        <taxon>Alphaproteobacteria</taxon>
        <taxon>Hyphomicrobiales</taxon>
        <taxon>Nitrobacteraceae</taxon>
        <taxon>Bradyrhizobium</taxon>
    </lineage>
</organism>
<evidence type="ECO:0000313" key="1">
    <source>
        <dbReference type="EMBL" id="QWG19966.1"/>
    </source>
</evidence>